<organism evidence="5 6">
    <name type="scientific">Nonomuraea composti</name>
    <dbReference type="NCBI Taxonomy" id="2720023"/>
    <lineage>
        <taxon>Bacteria</taxon>
        <taxon>Bacillati</taxon>
        <taxon>Actinomycetota</taxon>
        <taxon>Actinomycetes</taxon>
        <taxon>Streptosporangiales</taxon>
        <taxon>Streptosporangiaceae</taxon>
        <taxon>Nonomuraea</taxon>
    </lineage>
</organism>
<evidence type="ECO:0000256" key="1">
    <source>
        <dbReference type="ARBA" id="ARBA00022801"/>
    </source>
</evidence>
<evidence type="ECO:0000256" key="3">
    <source>
        <dbReference type="SAM" id="MobiDB-lite"/>
    </source>
</evidence>
<feature type="region of interest" description="Disordered" evidence="3">
    <location>
        <begin position="15"/>
        <end position="41"/>
    </location>
</feature>
<evidence type="ECO:0000313" key="6">
    <source>
        <dbReference type="Proteomes" id="UP000696294"/>
    </source>
</evidence>
<keyword evidence="6" id="KW-1185">Reference proteome</keyword>
<keyword evidence="1 5" id="KW-0378">Hydrolase</keyword>
<keyword evidence="2" id="KW-0326">Glycosidase</keyword>
<name>A0ABX1BSB6_9ACTN</name>
<proteinExistence type="predicted"/>
<dbReference type="PANTHER" id="PTHR12304">
    <property type="entry name" value="INOSINE-URIDINE PREFERRING NUCLEOSIDE HYDROLASE"/>
    <property type="match status" value="1"/>
</dbReference>
<dbReference type="InterPro" id="IPR036452">
    <property type="entry name" value="Ribo_hydro-like"/>
</dbReference>
<dbReference type="SUPFAM" id="SSF53590">
    <property type="entry name" value="Nucleoside hydrolase"/>
    <property type="match status" value="1"/>
</dbReference>
<dbReference type="GO" id="GO:0016787">
    <property type="term" value="F:hydrolase activity"/>
    <property type="evidence" value="ECO:0007669"/>
    <property type="project" value="UniProtKB-KW"/>
</dbReference>
<accession>A0ABX1BSB6</accession>
<protein>
    <submittedName>
        <fullName evidence="5">Nucleoside hydrolase</fullName>
    </submittedName>
</protein>
<comment type="caution">
    <text evidence="5">The sequence shown here is derived from an EMBL/GenBank/DDBJ whole genome shotgun (WGS) entry which is preliminary data.</text>
</comment>
<dbReference type="Proteomes" id="UP000696294">
    <property type="component" value="Unassembled WGS sequence"/>
</dbReference>
<dbReference type="CDD" id="cd02651">
    <property type="entry name" value="nuc_hydro_IU_UC_XIUA"/>
    <property type="match status" value="1"/>
</dbReference>
<evidence type="ECO:0000256" key="2">
    <source>
        <dbReference type="ARBA" id="ARBA00023295"/>
    </source>
</evidence>
<reference evidence="5 6" key="1">
    <citation type="submission" date="2020-03" db="EMBL/GenBank/DDBJ databases">
        <title>WGS of actinomycetes isolated from Thailand.</title>
        <authorList>
            <person name="Thawai C."/>
        </authorList>
    </citation>
    <scope>NUCLEOTIDE SEQUENCE [LARGE SCALE GENOMIC DNA]</scope>
    <source>
        <strain evidence="5 6">FMUSA5-5</strain>
    </source>
</reference>
<evidence type="ECO:0000313" key="5">
    <source>
        <dbReference type="EMBL" id="NJP98166.1"/>
    </source>
</evidence>
<dbReference type="PANTHER" id="PTHR12304:SF4">
    <property type="entry name" value="URIDINE NUCLEOSIDASE"/>
    <property type="match status" value="1"/>
</dbReference>
<sequence length="356" mass="37138">MRTRRGTAVRKCGTAGVFGGKRRPGPPPIGPGSFGGTARPDPCVSSGDVKKVLIDCDPGIDDALALALAAGCADSLDIVGVTTVGGNVDLEFTTANALTLREFLQMGDVPVTPGSAGALLRRTVRATAVHGDTGLGDVVLPAPRLGPSEGHAVDFIVETLKAAPGEITLVAVGPLSNIALAVRREPRIVQWARDLVIMGGSYTRGNHNPAAEFNMLADPEAAAIVFEAGWTVTMLGLDVTLRAMVTSDVLERMRPLGRLADLLVPAAQFYGVVTAEGGPAIHDACAVAYVLDPGLFTCVPAVVNVETMGEFTRGMTVTDFRLRDRRANALVATAVDVSAFWDLVIGAYEKLATRLG</sequence>
<gene>
    <name evidence="5" type="ORF">HCN51_53585</name>
</gene>
<dbReference type="Pfam" id="PF01156">
    <property type="entry name" value="IU_nuc_hydro"/>
    <property type="match status" value="1"/>
</dbReference>
<evidence type="ECO:0000259" key="4">
    <source>
        <dbReference type="Pfam" id="PF01156"/>
    </source>
</evidence>
<dbReference type="Gene3D" id="3.90.245.10">
    <property type="entry name" value="Ribonucleoside hydrolase-like"/>
    <property type="match status" value="1"/>
</dbReference>
<dbReference type="InterPro" id="IPR023186">
    <property type="entry name" value="IUNH"/>
</dbReference>
<feature type="domain" description="Inosine/uridine-preferring nucleoside hydrolase" evidence="4">
    <location>
        <begin position="52"/>
        <end position="342"/>
    </location>
</feature>
<dbReference type="EMBL" id="JAATEP010000083">
    <property type="protein sequence ID" value="NJP98166.1"/>
    <property type="molecule type" value="Genomic_DNA"/>
</dbReference>
<dbReference type="InterPro" id="IPR001910">
    <property type="entry name" value="Inosine/uridine_hydrolase_dom"/>
</dbReference>